<dbReference type="GO" id="GO:0005525">
    <property type="term" value="F:GTP binding"/>
    <property type="evidence" value="ECO:0007669"/>
    <property type="project" value="UniProtKB-KW"/>
</dbReference>
<dbReference type="SMART" id="SM01265">
    <property type="entry name" value="Mab-21"/>
    <property type="match status" value="1"/>
</dbReference>
<feature type="domain" description="Mab-21-like HhH/H2TH-like" evidence="13">
    <location>
        <begin position="360"/>
        <end position="451"/>
    </location>
</feature>
<comment type="cofactor">
    <cofactor evidence="1">
        <name>Mn(2+)</name>
        <dbReference type="ChEBI" id="CHEBI:29035"/>
    </cofactor>
</comment>
<reference evidence="14 15" key="1">
    <citation type="journal article" date="2015" name="Nat. Commun.">
        <title>Outbred genome sequencing and CRISPR/Cas9 gene editing in butterflies.</title>
        <authorList>
            <person name="Li X."/>
            <person name="Fan D."/>
            <person name="Zhang W."/>
            <person name="Liu G."/>
            <person name="Zhang L."/>
            <person name="Zhao L."/>
            <person name="Fang X."/>
            <person name="Chen L."/>
            <person name="Dong Y."/>
            <person name="Chen Y."/>
            <person name="Ding Y."/>
            <person name="Zhao R."/>
            <person name="Feng M."/>
            <person name="Zhu Y."/>
            <person name="Feng Y."/>
            <person name="Jiang X."/>
            <person name="Zhu D."/>
            <person name="Xiang H."/>
            <person name="Feng X."/>
            <person name="Li S."/>
            <person name="Wang J."/>
            <person name="Zhang G."/>
            <person name="Kronforst M.R."/>
            <person name="Wang W."/>
        </authorList>
    </citation>
    <scope>NUCLEOTIDE SEQUENCE [LARGE SCALE GENOMIC DNA]</scope>
    <source>
        <strain evidence="14">Ya'a_city_454_Pm</strain>
        <tissue evidence="14">Whole body</tissue>
    </source>
</reference>
<sequence length="484" mass="56970">MVSTSAVPVKPVLRDLNDVLADVYVRHIALRKEDCRYYYEIFTQIFYRIHNAMKEVDPYYAKYSSEAGNLLDKGGMCVCFDDIMMNYNNYRMASTSAVPVKPVLRDLNDVLADVYVRHIALRKEDCRYYYEIFTQIFYRIHNAMKEVDPYYAKYSSEVKFAGSHFDRLRINKPDEYDMVIVVHVPFNFIQIEPKHPGYVQLRVDTRPGSPRQYTPDSVEVKTAYKWIDSKNYILRSEYANWIKSVIIRAIDRLSRPVQNANKENMYTVRYTETGPALTLIIENDRGFKLDVDLVLALQFSESRWPVEGYNSIPAGCSVGHWMVAPKPNRHGYDIHDENRSWRISLQEQERKLIHDSHNLRLTVKLLKKLRDSKNMSHLASYYIKTLFLWEVTENTDADFWMRNDLATLFKHMLQKLHSALRVHRINYFWNSRYNLIGNLNPNVVESYANIVGNLLQSLNSSESHLSAAKYLLTKAEFESYRRFF</sequence>
<keyword evidence="6" id="KW-0479">Metal-binding</keyword>
<evidence type="ECO:0000256" key="5">
    <source>
        <dbReference type="ARBA" id="ARBA00022695"/>
    </source>
</evidence>
<comment type="cofactor">
    <cofactor evidence="2">
        <name>Mg(2+)</name>
        <dbReference type="ChEBI" id="CHEBI:18420"/>
    </cofactor>
</comment>
<evidence type="ECO:0000256" key="3">
    <source>
        <dbReference type="ARBA" id="ARBA00008307"/>
    </source>
</evidence>
<dbReference type="Proteomes" id="UP000053240">
    <property type="component" value="Unassembled WGS sequence"/>
</dbReference>
<organism evidence="14 15">
    <name type="scientific">Papilio machaon</name>
    <name type="common">Old World swallowtail butterfly</name>
    <dbReference type="NCBI Taxonomy" id="76193"/>
    <lineage>
        <taxon>Eukaryota</taxon>
        <taxon>Metazoa</taxon>
        <taxon>Ecdysozoa</taxon>
        <taxon>Arthropoda</taxon>
        <taxon>Hexapoda</taxon>
        <taxon>Insecta</taxon>
        <taxon>Pterygota</taxon>
        <taxon>Neoptera</taxon>
        <taxon>Endopterygota</taxon>
        <taxon>Lepidoptera</taxon>
        <taxon>Glossata</taxon>
        <taxon>Ditrysia</taxon>
        <taxon>Papilionoidea</taxon>
        <taxon>Papilionidae</taxon>
        <taxon>Papilioninae</taxon>
        <taxon>Papilio</taxon>
    </lineage>
</organism>
<keyword evidence="15" id="KW-1185">Reference proteome</keyword>
<evidence type="ECO:0000256" key="11">
    <source>
        <dbReference type="ARBA" id="ARBA00023211"/>
    </source>
</evidence>
<evidence type="ECO:0000256" key="8">
    <source>
        <dbReference type="ARBA" id="ARBA00022840"/>
    </source>
</evidence>
<accession>A0A0N0PBB3</accession>
<dbReference type="EMBL" id="KQ460970">
    <property type="protein sequence ID" value="KPJ10155.1"/>
    <property type="molecule type" value="Genomic_DNA"/>
</dbReference>
<gene>
    <name evidence="14" type="ORF">RR48_04978</name>
</gene>
<protein>
    <submittedName>
        <fullName evidence="14">Protein MB21D1</fullName>
    </submittedName>
</protein>
<dbReference type="InterPro" id="IPR046903">
    <property type="entry name" value="Mab-21-like_nuc_Trfase"/>
</dbReference>
<evidence type="ECO:0000256" key="10">
    <source>
        <dbReference type="ARBA" id="ARBA00023134"/>
    </source>
</evidence>
<dbReference type="PANTHER" id="PTHR10656">
    <property type="entry name" value="CELL FATE DETERMINING PROTEIN MAB21-RELATED"/>
    <property type="match status" value="1"/>
</dbReference>
<evidence type="ECO:0000259" key="13">
    <source>
        <dbReference type="Pfam" id="PF20266"/>
    </source>
</evidence>
<evidence type="ECO:0000256" key="4">
    <source>
        <dbReference type="ARBA" id="ARBA00022679"/>
    </source>
</evidence>
<evidence type="ECO:0000256" key="2">
    <source>
        <dbReference type="ARBA" id="ARBA00001946"/>
    </source>
</evidence>
<dbReference type="AlphaFoldDB" id="A0A0N0PBB3"/>
<keyword evidence="5" id="KW-0548">Nucleotidyltransferase</keyword>
<name>A0A0N0PBB3_PAPMA</name>
<keyword evidence="11" id="KW-0464">Manganese</keyword>
<evidence type="ECO:0000256" key="6">
    <source>
        <dbReference type="ARBA" id="ARBA00022723"/>
    </source>
</evidence>
<dbReference type="GO" id="GO:0046872">
    <property type="term" value="F:metal ion binding"/>
    <property type="evidence" value="ECO:0007669"/>
    <property type="project" value="UniProtKB-KW"/>
</dbReference>
<feature type="domain" description="Mab-21-like nucleotidyltransferase" evidence="12">
    <location>
        <begin position="165"/>
        <end position="354"/>
    </location>
</feature>
<evidence type="ECO:0000256" key="7">
    <source>
        <dbReference type="ARBA" id="ARBA00022741"/>
    </source>
</evidence>
<dbReference type="Gene3D" id="3.30.460.90">
    <property type="match status" value="1"/>
</dbReference>
<dbReference type="PANTHER" id="PTHR10656:SF42">
    <property type="entry name" value="CYCLIC GMP-AMP SYNTHASE-LIKE PROTEIN-RELATED"/>
    <property type="match status" value="1"/>
</dbReference>
<keyword evidence="4" id="KW-0808">Transferase</keyword>
<dbReference type="Pfam" id="PF03281">
    <property type="entry name" value="Mab-21"/>
    <property type="match status" value="1"/>
</dbReference>
<keyword evidence="8" id="KW-0067">ATP-binding</keyword>
<proteinExistence type="inferred from homology"/>
<evidence type="ECO:0000256" key="1">
    <source>
        <dbReference type="ARBA" id="ARBA00001936"/>
    </source>
</evidence>
<keyword evidence="9" id="KW-0460">Magnesium</keyword>
<dbReference type="InterPro" id="IPR046906">
    <property type="entry name" value="Mab-21_HhH/H2TH-like"/>
</dbReference>
<comment type="similarity">
    <text evidence="3">Belongs to the mab-21 family.</text>
</comment>
<evidence type="ECO:0000256" key="9">
    <source>
        <dbReference type="ARBA" id="ARBA00022842"/>
    </source>
</evidence>
<dbReference type="Pfam" id="PF20266">
    <property type="entry name" value="Mab-21_C"/>
    <property type="match status" value="1"/>
</dbReference>
<evidence type="ECO:0000259" key="12">
    <source>
        <dbReference type="Pfam" id="PF03281"/>
    </source>
</evidence>
<evidence type="ECO:0000313" key="14">
    <source>
        <dbReference type="EMBL" id="KPJ10155.1"/>
    </source>
</evidence>
<dbReference type="GO" id="GO:0016779">
    <property type="term" value="F:nucleotidyltransferase activity"/>
    <property type="evidence" value="ECO:0007669"/>
    <property type="project" value="UniProtKB-KW"/>
</dbReference>
<keyword evidence="10" id="KW-0342">GTP-binding</keyword>
<dbReference type="Gene3D" id="1.10.1410.40">
    <property type="match status" value="1"/>
</dbReference>
<dbReference type="InterPro" id="IPR024810">
    <property type="entry name" value="MAB21L/cGLR"/>
</dbReference>
<dbReference type="FunCoup" id="A0A0N0PBB3">
    <property type="interactions" value="9"/>
</dbReference>
<dbReference type="InParanoid" id="A0A0N0PBB3"/>
<dbReference type="GO" id="GO:0005524">
    <property type="term" value="F:ATP binding"/>
    <property type="evidence" value="ECO:0007669"/>
    <property type="project" value="UniProtKB-KW"/>
</dbReference>
<evidence type="ECO:0000313" key="15">
    <source>
        <dbReference type="Proteomes" id="UP000053240"/>
    </source>
</evidence>
<keyword evidence="7" id="KW-0547">Nucleotide-binding</keyword>